<name>A0AAV1NSL7_SCOSC</name>
<protein>
    <submittedName>
        <fullName evidence="1">Uncharacterized protein</fullName>
    </submittedName>
</protein>
<dbReference type="EMBL" id="CAWUFR010000058">
    <property type="protein sequence ID" value="CAK6962544.1"/>
    <property type="molecule type" value="Genomic_DNA"/>
</dbReference>
<organism evidence="1 2">
    <name type="scientific">Scomber scombrus</name>
    <name type="common">Atlantic mackerel</name>
    <name type="synonym">Scomber vernalis</name>
    <dbReference type="NCBI Taxonomy" id="13677"/>
    <lineage>
        <taxon>Eukaryota</taxon>
        <taxon>Metazoa</taxon>
        <taxon>Chordata</taxon>
        <taxon>Craniata</taxon>
        <taxon>Vertebrata</taxon>
        <taxon>Euteleostomi</taxon>
        <taxon>Actinopterygii</taxon>
        <taxon>Neopterygii</taxon>
        <taxon>Teleostei</taxon>
        <taxon>Neoteleostei</taxon>
        <taxon>Acanthomorphata</taxon>
        <taxon>Pelagiaria</taxon>
        <taxon>Scombriformes</taxon>
        <taxon>Scombridae</taxon>
        <taxon>Scomber</taxon>
    </lineage>
</organism>
<keyword evidence="2" id="KW-1185">Reference proteome</keyword>
<proteinExistence type="predicted"/>
<dbReference type="Proteomes" id="UP001314229">
    <property type="component" value="Unassembled WGS sequence"/>
</dbReference>
<comment type="caution">
    <text evidence="1">The sequence shown here is derived from an EMBL/GenBank/DDBJ whole genome shotgun (WGS) entry which is preliminary data.</text>
</comment>
<reference evidence="1 2" key="1">
    <citation type="submission" date="2024-01" db="EMBL/GenBank/DDBJ databases">
        <authorList>
            <person name="Alioto T."/>
            <person name="Alioto T."/>
            <person name="Gomez Garrido J."/>
        </authorList>
    </citation>
    <scope>NUCLEOTIDE SEQUENCE [LARGE SCALE GENOMIC DNA]</scope>
</reference>
<dbReference type="AlphaFoldDB" id="A0AAV1NSL7"/>
<evidence type="ECO:0000313" key="2">
    <source>
        <dbReference type="Proteomes" id="UP001314229"/>
    </source>
</evidence>
<gene>
    <name evidence="1" type="ORF">FSCOSCO3_A007457</name>
</gene>
<evidence type="ECO:0000313" key="1">
    <source>
        <dbReference type="EMBL" id="CAK6962544.1"/>
    </source>
</evidence>
<accession>A0AAV1NSL7</accession>
<sequence length="109" mass="13272">MTTKTNSTVRQNHNSNRRILYRWSSRIQAALLYGGCWKTQTDYTKLQQTEQGQQLQRSRRCVMYRKRWVKCRLEINTPIGKRQQQQRSRCIDRRISRMFDCKSIHICFN</sequence>